<reference evidence="3 4" key="1">
    <citation type="submission" date="2012-04" db="EMBL/GenBank/DDBJ databases">
        <title>The Genome Sequence of Afipia broomeae ATCC 49717.</title>
        <authorList>
            <consortium name="The Broad Institute Genome Sequencing Platform"/>
            <person name="Earl A."/>
            <person name="Ward D."/>
            <person name="Feldgarden M."/>
            <person name="Gevers D."/>
            <person name="Huys G."/>
            <person name="Walker B."/>
            <person name="Young S.K."/>
            <person name="Zeng Q."/>
            <person name="Gargeya S."/>
            <person name="Fitzgerald M."/>
            <person name="Haas B."/>
            <person name="Abouelleil A."/>
            <person name="Alvarado L."/>
            <person name="Arachchi H.M."/>
            <person name="Berlin A."/>
            <person name="Chapman S.B."/>
            <person name="Goldberg J."/>
            <person name="Griggs A."/>
            <person name="Gujja S."/>
            <person name="Hansen M."/>
            <person name="Howarth C."/>
            <person name="Imamovic A."/>
            <person name="Larimer J."/>
            <person name="McCowen C."/>
            <person name="Montmayeur A."/>
            <person name="Murphy C."/>
            <person name="Neiman D."/>
            <person name="Pearson M."/>
            <person name="Priest M."/>
            <person name="Roberts A."/>
            <person name="Saif S."/>
            <person name="Shea T."/>
            <person name="Sisk P."/>
            <person name="Sykes S."/>
            <person name="Wortman J."/>
            <person name="Nusbaum C."/>
            <person name="Birren B."/>
        </authorList>
    </citation>
    <scope>NUCLEOTIDE SEQUENCE [LARGE SCALE GENOMIC DNA]</scope>
    <source>
        <strain evidence="3 4">ATCC 49717</strain>
    </source>
</reference>
<organism evidence="3 4">
    <name type="scientific">Afipia broomeae ATCC 49717</name>
    <dbReference type="NCBI Taxonomy" id="883078"/>
    <lineage>
        <taxon>Bacteria</taxon>
        <taxon>Pseudomonadati</taxon>
        <taxon>Pseudomonadota</taxon>
        <taxon>Alphaproteobacteria</taxon>
        <taxon>Hyphomicrobiales</taxon>
        <taxon>Nitrobacteraceae</taxon>
        <taxon>Afipia</taxon>
    </lineage>
</organism>
<proteinExistence type="predicted"/>
<feature type="region of interest" description="Disordered" evidence="1">
    <location>
        <begin position="25"/>
        <end position="80"/>
    </location>
</feature>
<feature type="chain" id="PRO_5003919433" evidence="2">
    <location>
        <begin position="20"/>
        <end position="80"/>
    </location>
</feature>
<dbReference type="RefSeq" id="WP_006022672.1">
    <property type="nucleotide sequence ID" value="NZ_KB375284.1"/>
</dbReference>
<dbReference type="AlphaFoldDB" id="K8P2X3"/>
<feature type="signal peptide" evidence="2">
    <location>
        <begin position="1"/>
        <end position="19"/>
    </location>
</feature>
<keyword evidence="2" id="KW-0732">Signal</keyword>
<feature type="compositionally biased region" description="Basic and acidic residues" evidence="1">
    <location>
        <begin position="51"/>
        <end position="68"/>
    </location>
</feature>
<name>K8P2X3_9BRAD</name>
<keyword evidence="4" id="KW-1185">Reference proteome</keyword>
<protein>
    <submittedName>
        <fullName evidence="3">Uncharacterized protein</fullName>
    </submittedName>
</protein>
<gene>
    <name evidence="3" type="ORF">HMPREF9695_03970</name>
</gene>
<evidence type="ECO:0000256" key="2">
    <source>
        <dbReference type="SAM" id="SignalP"/>
    </source>
</evidence>
<evidence type="ECO:0000256" key="1">
    <source>
        <dbReference type="SAM" id="MobiDB-lite"/>
    </source>
</evidence>
<sequence>MRTSLALCLLIALCVSATAAAKTHRAKSRHDIARSGQSVAPAYVTPRGGRVYRDDTAPGGFRRDHDEPVSYDDPSKFGGV</sequence>
<evidence type="ECO:0000313" key="4">
    <source>
        <dbReference type="Proteomes" id="UP000001096"/>
    </source>
</evidence>
<dbReference type="EMBL" id="AGWX01000005">
    <property type="protein sequence ID" value="EKS34060.1"/>
    <property type="molecule type" value="Genomic_DNA"/>
</dbReference>
<evidence type="ECO:0000313" key="3">
    <source>
        <dbReference type="EMBL" id="EKS34060.1"/>
    </source>
</evidence>
<dbReference type="Proteomes" id="UP000001096">
    <property type="component" value="Unassembled WGS sequence"/>
</dbReference>
<dbReference type="PATRIC" id="fig|883078.3.peg.4097"/>
<accession>K8P2X3</accession>
<dbReference type="HOGENOM" id="CLU_2581888_0_0_5"/>
<comment type="caution">
    <text evidence="3">The sequence shown here is derived from an EMBL/GenBank/DDBJ whole genome shotgun (WGS) entry which is preliminary data.</text>
</comment>